<dbReference type="Gene3D" id="1.20.120.530">
    <property type="entry name" value="GntR ligand-binding domain-like"/>
    <property type="match status" value="1"/>
</dbReference>
<protein>
    <submittedName>
        <fullName evidence="6">GntR family transcriptional regulator</fullName>
    </submittedName>
</protein>
<evidence type="ECO:0000256" key="2">
    <source>
        <dbReference type="ARBA" id="ARBA00023125"/>
    </source>
</evidence>
<dbReference type="SMART" id="SM00345">
    <property type="entry name" value="HTH_GNTR"/>
    <property type="match status" value="1"/>
</dbReference>
<evidence type="ECO:0000256" key="4">
    <source>
        <dbReference type="SAM" id="MobiDB-lite"/>
    </source>
</evidence>
<evidence type="ECO:0000256" key="3">
    <source>
        <dbReference type="ARBA" id="ARBA00023163"/>
    </source>
</evidence>
<dbReference type="Gene3D" id="1.10.10.10">
    <property type="entry name" value="Winged helix-like DNA-binding domain superfamily/Winged helix DNA-binding domain"/>
    <property type="match status" value="1"/>
</dbReference>
<keyword evidence="7" id="KW-1185">Reference proteome</keyword>
<dbReference type="PANTHER" id="PTHR43537">
    <property type="entry name" value="TRANSCRIPTIONAL REGULATOR, GNTR FAMILY"/>
    <property type="match status" value="1"/>
</dbReference>
<dbReference type="SUPFAM" id="SSF48008">
    <property type="entry name" value="GntR ligand-binding domain-like"/>
    <property type="match status" value="1"/>
</dbReference>
<dbReference type="AlphaFoldDB" id="A0A1W6YTX3"/>
<dbReference type="EMBL" id="CP021108">
    <property type="protein sequence ID" value="ARP84438.1"/>
    <property type="molecule type" value="Genomic_DNA"/>
</dbReference>
<dbReference type="STRING" id="1416806.CAL12_08815"/>
<dbReference type="CDD" id="cd07377">
    <property type="entry name" value="WHTH_GntR"/>
    <property type="match status" value="1"/>
</dbReference>
<feature type="region of interest" description="Disordered" evidence="4">
    <location>
        <begin position="207"/>
        <end position="252"/>
    </location>
</feature>
<keyword evidence="1" id="KW-0805">Transcription regulation</keyword>
<dbReference type="InterPro" id="IPR011711">
    <property type="entry name" value="GntR_C"/>
</dbReference>
<dbReference type="InterPro" id="IPR036390">
    <property type="entry name" value="WH_DNA-bd_sf"/>
</dbReference>
<evidence type="ECO:0000313" key="7">
    <source>
        <dbReference type="Proteomes" id="UP000194151"/>
    </source>
</evidence>
<dbReference type="PROSITE" id="PS50949">
    <property type="entry name" value="HTH_GNTR"/>
    <property type="match status" value="1"/>
</dbReference>
<dbReference type="SUPFAM" id="SSF46785">
    <property type="entry name" value="Winged helix' DNA-binding domain"/>
    <property type="match status" value="1"/>
</dbReference>
<dbReference type="PANTHER" id="PTHR43537:SF50">
    <property type="entry name" value="TRANSCRIPTIONAL REGULATORY PROTEIN"/>
    <property type="match status" value="1"/>
</dbReference>
<dbReference type="GO" id="GO:0003677">
    <property type="term" value="F:DNA binding"/>
    <property type="evidence" value="ECO:0007669"/>
    <property type="project" value="UniProtKB-KW"/>
</dbReference>
<name>A0A1W6YTX3_9BORD</name>
<evidence type="ECO:0000256" key="1">
    <source>
        <dbReference type="ARBA" id="ARBA00023015"/>
    </source>
</evidence>
<dbReference type="KEGG" id="bgv:CAL12_08815"/>
<dbReference type="InterPro" id="IPR036388">
    <property type="entry name" value="WH-like_DNA-bd_sf"/>
</dbReference>
<dbReference type="GO" id="GO:0003700">
    <property type="term" value="F:DNA-binding transcription factor activity"/>
    <property type="evidence" value="ECO:0007669"/>
    <property type="project" value="InterPro"/>
</dbReference>
<reference evidence="6 7" key="1">
    <citation type="submission" date="2017-05" db="EMBL/GenBank/DDBJ databases">
        <title>Complete and WGS of Bordetella genogroups.</title>
        <authorList>
            <person name="Spilker T."/>
            <person name="LiPuma J."/>
        </authorList>
    </citation>
    <scope>NUCLEOTIDE SEQUENCE [LARGE SCALE GENOMIC DNA]</scope>
    <source>
        <strain evidence="6 7">AU19157</strain>
    </source>
</reference>
<evidence type="ECO:0000313" key="6">
    <source>
        <dbReference type="EMBL" id="ARP84438.1"/>
    </source>
</evidence>
<dbReference type="Pfam" id="PF00392">
    <property type="entry name" value="GntR"/>
    <property type="match status" value="1"/>
</dbReference>
<sequence length="252" mass="27704">MYLEAAERLREMIRSRALGAGAWVDELRVAAQLGISRTPLREALKLLASEGLVRLEPRRGCFVNELSMRDLDDIFPLMAMLEGRCAYEAARKAAPEDVRRLSALHDALRDHAAAGRIDAYYEANYVIHEAIQALADNRWLSDTIGNLRKVLSLSRHKSLTLPGRMDESCAEHMAILAAIRDHDPERAEAVARKHLLRQLDALHALEQGAADAPAQSPSDQATPGVAAAPTDKEPVHGRSRTARSRARDALAG</sequence>
<keyword evidence="2" id="KW-0238">DNA-binding</keyword>
<organism evidence="6 7">
    <name type="scientific">Bordetella genomosp. 8</name>
    <dbReference type="NCBI Taxonomy" id="1416806"/>
    <lineage>
        <taxon>Bacteria</taxon>
        <taxon>Pseudomonadati</taxon>
        <taxon>Pseudomonadota</taxon>
        <taxon>Betaproteobacteria</taxon>
        <taxon>Burkholderiales</taxon>
        <taxon>Alcaligenaceae</taxon>
        <taxon>Bordetella</taxon>
    </lineage>
</organism>
<dbReference type="Pfam" id="PF07729">
    <property type="entry name" value="FCD"/>
    <property type="match status" value="1"/>
</dbReference>
<keyword evidence="3" id="KW-0804">Transcription</keyword>
<gene>
    <name evidence="6" type="ORF">CAL12_08815</name>
</gene>
<dbReference type="SMART" id="SM00895">
    <property type="entry name" value="FCD"/>
    <property type="match status" value="1"/>
</dbReference>
<evidence type="ECO:0000259" key="5">
    <source>
        <dbReference type="PROSITE" id="PS50949"/>
    </source>
</evidence>
<proteinExistence type="predicted"/>
<dbReference type="OrthoDB" id="9799812at2"/>
<dbReference type="InterPro" id="IPR008920">
    <property type="entry name" value="TF_FadR/GntR_C"/>
</dbReference>
<dbReference type="PRINTS" id="PR00035">
    <property type="entry name" value="HTHGNTR"/>
</dbReference>
<accession>A0A1W6YTX3</accession>
<dbReference type="InterPro" id="IPR000524">
    <property type="entry name" value="Tscrpt_reg_HTH_GntR"/>
</dbReference>
<dbReference type="Proteomes" id="UP000194151">
    <property type="component" value="Chromosome"/>
</dbReference>
<feature type="domain" description="HTH gntR-type" evidence="5">
    <location>
        <begin position="1"/>
        <end position="66"/>
    </location>
</feature>